<dbReference type="PANTHER" id="PTHR23232:SF133">
    <property type="entry name" value="RIKEN CDNA 1700020N01 GENE"/>
    <property type="match status" value="1"/>
</dbReference>
<dbReference type="PROSITE" id="PS50805">
    <property type="entry name" value="KRAB"/>
    <property type="match status" value="1"/>
</dbReference>
<gene>
    <name evidence="2" type="primary">ZNF773</name>
</gene>
<accession>A0A9L0RIZ1</accession>
<feature type="domain" description="KRAB" evidence="1">
    <location>
        <begin position="70"/>
        <end position="141"/>
    </location>
</feature>
<dbReference type="CDD" id="cd07765">
    <property type="entry name" value="KRAB_A-box"/>
    <property type="match status" value="1"/>
</dbReference>
<dbReference type="InterPro" id="IPR050169">
    <property type="entry name" value="Krueppel_C2H2_ZnF"/>
</dbReference>
<dbReference type="PANTHER" id="PTHR23232">
    <property type="entry name" value="KRAB DOMAIN C2H2 ZINC FINGER"/>
    <property type="match status" value="1"/>
</dbReference>
<protein>
    <submittedName>
        <fullName evidence="2">Zinc finger protein 773</fullName>
    </submittedName>
</protein>
<dbReference type="Proteomes" id="UP000002281">
    <property type="component" value="Chromosome 10"/>
</dbReference>
<dbReference type="GeneTree" id="ENSGT00940000163779"/>
<proteinExistence type="predicted"/>
<evidence type="ECO:0000313" key="2">
    <source>
        <dbReference type="Ensembl" id="ENSECAP00000061790.1"/>
    </source>
</evidence>
<dbReference type="Pfam" id="PF01352">
    <property type="entry name" value="KRAB"/>
    <property type="match status" value="1"/>
</dbReference>
<reference evidence="2 3" key="1">
    <citation type="journal article" date="2009" name="Science">
        <title>Genome sequence, comparative analysis, and population genetics of the domestic horse.</title>
        <authorList>
            <consortium name="Broad Institute Genome Sequencing Platform"/>
            <consortium name="Broad Institute Whole Genome Assembly Team"/>
            <person name="Wade C.M."/>
            <person name="Giulotto E."/>
            <person name="Sigurdsson S."/>
            <person name="Zoli M."/>
            <person name="Gnerre S."/>
            <person name="Imsland F."/>
            <person name="Lear T.L."/>
            <person name="Adelson D.L."/>
            <person name="Bailey E."/>
            <person name="Bellone R.R."/>
            <person name="Bloecker H."/>
            <person name="Distl O."/>
            <person name="Edgar R.C."/>
            <person name="Garber M."/>
            <person name="Leeb T."/>
            <person name="Mauceli E."/>
            <person name="MacLeod J.N."/>
            <person name="Penedo M.C.T."/>
            <person name="Raison J.M."/>
            <person name="Sharpe T."/>
            <person name="Vogel J."/>
            <person name="Andersson L."/>
            <person name="Antczak D.F."/>
            <person name="Biagi T."/>
            <person name="Binns M.M."/>
            <person name="Chowdhary B.P."/>
            <person name="Coleman S.J."/>
            <person name="Della Valle G."/>
            <person name="Fryc S."/>
            <person name="Guerin G."/>
            <person name="Hasegawa T."/>
            <person name="Hill E.W."/>
            <person name="Jurka J."/>
            <person name="Kiialainen A."/>
            <person name="Lindgren G."/>
            <person name="Liu J."/>
            <person name="Magnani E."/>
            <person name="Mickelson J.R."/>
            <person name="Murray J."/>
            <person name="Nergadze S.G."/>
            <person name="Onofrio R."/>
            <person name="Pedroni S."/>
            <person name="Piras M.F."/>
            <person name="Raudsepp T."/>
            <person name="Rocchi M."/>
            <person name="Roeed K.H."/>
            <person name="Ryder O.A."/>
            <person name="Searle S."/>
            <person name="Skow L."/>
            <person name="Swinburne J.E."/>
            <person name="Syvaenen A.C."/>
            <person name="Tozaki T."/>
            <person name="Valberg S.J."/>
            <person name="Vaudin M."/>
            <person name="White J.R."/>
            <person name="Zody M.C."/>
            <person name="Lander E.S."/>
            <person name="Lindblad-Toh K."/>
        </authorList>
    </citation>
    <scope>NUCLEOTIDE SEQUENCE [LARGE SCALE GENOMIC DNA]</scope>
    <source>
        <strain evidence="2 3">Thoroughbred</strain>
    </source>
</reference>
<organism evidence="2 3">
    <name type="scientific">Equus caballus</name>
    <name type="common">Horse</name>
    <dbReference type="NCBI Taxonomy" id="9796"/>
    <lineage>
        <taxon>Eukaryota</taxon>
        <taxon>Metazoa</taxon>
        <taxon>Chordata</taxon>
        <taxon>Craniata</taxon>
        <taxon>Vertebrata</taxon>
        <taxon>Euteleostomi</taxon>
        <taxon>Mammalia</taxon>
        <taxon>Eutheria</taxon>
        <taxon>Laurasiatheria</taxon>
        <taxon>Perissodactyla</taxon>
        <taxon>Equidae</taxon>
        <taxon>Equus</taxon>
    </lineage>
</organism>
<name>A0A9L0RIZ1_HORSE</name>
<dbReference type="AlphaFoldDB" id="A0A9L0RIZ1"/>
<dbReference type="Ensembl" id="ENSECAT00000111605.1">
    <property type="protein sequence ID" value="ENSECAP00000061790.1"/>
    <property type="gene ID" value="ENSECAG00000011056.4"/>
</dbReference>
<keyword evidence="3" id="KW-1185">Reference proteome</keyword>
<reference evidence="2" key="3">
    <citation type="submission" date="2025-09" db="UniProtKB">
        <authorList>
            <consortium name="Ensembl"/>
        </authorList>
    </citation>
    <scope>IDENTIFICATION</scope>
    <source>
        <strain evidence="2">Thoroughbred</strain>
    </source>
</reference>
<dbReference type="SUPFAM" id="SSF109640">
    <property type="entry name" value="KRAB domain (Kruppel-associated box)"/>
    <property type="match status" value="1"/>
</dbReference>
<dbReference type="InterPro" id="IPR001909">
    <property type="entry name" value="KRAB"/>
</dbReference>
<evidence type="ECO:0000313" key="3">
    <source>
        <dbReference type="Proteomes" id="UP000002281"/>
    </source>
</evidence>
<sequence length="142" mass="16136">KGSRSGWAFLLRALVATEGCEQELHLFLKVFQRLLGKTDWDRGDEVGDKETCEEIPVAAESLPYHAEGHVTFEDVAVYFSWEEWGFLDEGQRLLYHNVMLENFALMASLGLASSRTHEVTQWERWGEPFVPACGVMTAAMPR</sequence>
<dbReference type="Gene3D" id="6.10.140.140">
    <property type="match status" value="1"/>
</dbReference>
<dbReference type="SMART" id="SM00349">
    <property type="entry name" value="KRAB"/>
    <property type="match status" value="1"/>
</dbReference>
<reference evidence="2" key="2">
    <citation type="submission" date="2025-08" db="UniProtKB">
        <authorList>
            <consortium name="Ensembl"/>
        </authorList>
    </citation>
    <scope>IDENTIFICATION</scope>
    <source>
        <strain evidence="2">Thoroughbred</strain>
    </source>
</reference>
<dbReference type="InterPro" id="IPR036051">
    <property type="entry name" value="KRAB_dom_sf"/>
</dbReference>
<evidence type="ECO:0000259" key="1">
    <source>
        <dbReference type="PROSITE" id="PS50805"/>
    </source>
</evidence>
<dbReference type="GO" id="GO:0006355">
    <property type="term" value="P:regulation of DNA-templated transcription"/>
    <property type="evidence" value="ECO:0007669"/>
    <property type="project" value="InterPro"/>
</dbReference>